<organism evidence="1 2">
    <name type="scientific">Allocatelliglobosispora scoriae</name>
    <dbReference type="NCBI Taxonomy" id="643052"/>
    <lineage>
        <taxon>Bacteria</taxon>
        <taxon>Bacillati</taxon>
        <taxon>Actinomycetota</taxon>
        <taxon>Actinomycetes</taxon>
        <taxon>Micromonosporales</taxon>
        <taxon>Micromonosporaceae</taxon>
        <taxon>Allocatelliglobosispora</taxon>
    </lineage>
</organism>
<dbReference type="EMBL" id="JACHMN010000001">
    <property type="protein sequence ID" value="MBB5867551.1"/>
    <property type="molecule type" value="Genomic_DNA"/>
</dbReference>
<accession>A0A841BL09</accession>
<keyword evidence="2" id="KW-1185">Reference proteome</keyword>
<reference evidence="1 2" key="1">
    <citation type="submission" date="2020-08" db="EMBL/GenBank/DDBJ databases">
        <title>Sequencing the genomes of 1000 actinobacteria strains.</title>
        <authorList>
            <person name="Klenk H.-P."/>
        </authorList>
    </citation>
    <scope>NUCLEOTIDE SEQUENCE [LARGE SCALE GENOMIC DNA]</scope>
    <source>
        <strain evidence="1 2">DSM 45362</strain>
    </source>
</reference>
<dbReference type="Proteomes" id="UP000587527">
    <property type="component" value="Unassembled WGS sequence"/>
</dbReference>
<proteinExistence type="predicted"/>
<name>A0A841BL09_9ACTN</name>
<dbReference type="AlphaFoldDB" id="A0A841BL09"/>
<dbReference type="RefSeq" id="WP_184832429.1">
    <property type="nucleotide sequence ID" value="NZ_JACHMN010000001.1"/>
</dbReference>
<dbReference type="InterPro" id="IPR025850">
    <property type="entry name" value="SUKH-3"/>
</dbReference>
<evidence type="ECO:0000313" key="2">
    <source>
        <dbReference type="Proteomes" id="UP000587527"/>
    </source>
</evidence>
<sequence length="204" mass="22273">MEYETVMDMHEARRIAAEWAEHPDGVELYEFELGFVAQRIDIRPEQEQDLGAASAVIDRGSGALTLWPSLAAPLVADLYRTEMLAQHRFPEQTRAMLRLGGWRPGRDVSQVVRDWWGGGAGPAMPRAAAAVLGEFGGLRMRTLRLELVPQRTATAPPAVGDGDRVLIGRLGGDPLWLDPAGAVWRGESMAAAGFDELLVALCED</sequence>
<comment type="caution">
    <text evidence="1">The sequence shown here is derived from an EMBL/GenBank/DDBJ whole genome shotgun (WGS) entry which is preliminary data.</text>
</comment>
<evidence type="ECO:0000313" key="1">
    <source>
        <dbReference type="EMBL" id="MBB5867551.1"/>
    </source>
</evidence>
<gene>
    <name evidence="1" type="ORF">F4553_000930</name>
</gene>
<protein>
    <submittedName>
        <fullName evidence="1">Uncharacterized protein</fullName>
    </submittedName>
</protein>
<dbReference type="Pfam" id="PF14433">
    <property type="entry name" value="SUKH-3"/>
    <property type="match status" value="1"/>
</dbReference>